<comment type="caution">
    <text evidence="4">The sequence shown here is derived from an EMBL/GenBank/DDBJ whole genome shotgun (WGS) entry which is preliminary data.</text>
</comment>
<dbReference type="InterPro" id="IPR001345">
    <property type="entry name" value="PG/BPGM_mutase_AS"/>
</dbReference>
<dbReference type="SUPFAM" id="SSF53254">
    <property type="entry name" value="Phosphoglycerate mutase-like"/>
    <property type="match status" value="1"/>
</dbReference>
<evidence type="ECO:0000313" key="5">
    <source>
        <dbReference type="Proteomes" id="UP000722791"/>
    </source>
</evidence>
<dbReference type="Proteomes" id="UP000722791">
    <property type="component" value="Unassembled WGS sequence"/>
</dbReference>
<dbReference type="InterPro" id="IPR050275">
    <property type="entry name" value="PGM_Phosphatase"/>
</dbReference>
<evidence type="ECO:0008006" key="6">
    <source>
        <dbReference type="Google" id="ProtNLM"/>
    </source>
</evidence>
<dbReference type="PROSITE" id="PS00175">
    <property type="entry name" value="PG_MUTASE"/>
    <property type="match status" value="1"/>
</dbReference>
<feature type="region of interest" description="Disordered" evidence="3">
    <location>
        <begin position="377"/>
        <end position="412"/>
    </location>
</feature>
<evidence type="ECO:0000256" key="1">
    <source>
        <dbReference type="ARBA" id="ARBA00038362"/>
    </source>
</evidence>
<dbReference type="Gene3D" id="3.40.50.1240">
    <property type="entry name" value="Phosphoglycerate mutase-like"/>
    <property type="match status" value="1"/>
</dbReference>
<reference evidence="4" key="1">
    <citation type="journal article" date="2021" name="Proc. Natl. Acad. Sci. U.S.A.">
        <title>Three genomes in the algal genus Volvox reveal the fate of a haploid sex-determining region after a transition to homothallism.</title>
        <authorList>
            <person name="Yamamoto K."/>
            <person name="Hamaji T."/>
            <person name="Kawai-Toyooka H."/>
            <person name="Matsuzaki R."/>
            <person name="Takahashi F."/>
            <person name="Nishimura Y."/>
            <person name="Kawachi M."/>
            <person name="Noguchi H."/>
            <person name="Minakuchi Y."/>
            <person name="Umen J.G."/>
            <person name="Toyoda A."/>
            <person name="Nozaki H."/>
        </authorList>
    </citation>
    <scope>NUCLEOTIDE SEQUENCE</scope>
    <source>
        <strain evidence="4">NIES-3785</strain>
    </source>
</reference>
<feature type="binding site" evidence="2">
    <location>
        <begin position="104"/>
        <end position="111"/>
    </location>
    <ligand>
        <name>substrate</name>
    </ligand>
</feature>
<gene>
    <name evidence="4" type="ORF">Vretimale_12585</name>
</gene>
<dbReference type="InterPro" id="IPR029033">
    <property type="entry name" value="His_PPase_superfam"/>
</dbReference>
<evidence type="ECO:0000256" key="3">
    <source>
        <dbReference type="SAM" id="MobiDB-lite"/>
    </source>
</evidence>
<evidence type="ECO:0000256" key="2">
    <source>
        <dbReference type="PIRSR" id="PIRSR613078-2"/>
    </source>
</evidence>
<dbReference type="AlphaFoldDB" id="A0A8J4GK80"/>
<sequence length="629" mass="65907">MHWQLHKVGSQGALCGDFLRTLPLRNPVTHTLRRRQNLSLQLMDCSPSLTERLRASTMVSSPAQTQSLSLWDGADEFTPHKDRIDAPPLPLPAIAEPVRVIIVRHGQSTWNAEGRIQGSTDLSVLTEKGVRQAEKTRDMVRQLSSMRFSAVFQSPLARARQTADVVMQGQPWPAPAVTAGEKAQAAGAGSGSGADRLRVTLPSLREIDLYQFQGLLKHEGKALYGEQYKKWQKAPDAFELDGHAPVRELWYRASLAWQSFLQLQPATGETAVEGGDAATDPRVILVVAHNAINQALVATALGLPPSYFRRLPQNNAALSIFDLEPVCSASNNGSSDSGTGTGSGGRPLVTLSCLNQSPDNPFKNPDKVVANVVLITPPRGLQPPRGPTRMSSPSCPSLSTASSSSSGMRGAMEDASGVEELCSLASVLSKLQVAHVLAGPGVGKNTIEALLAGQQPLQPGAISPTASAEDQEWLPTENNGATAPATTAESATATATANITSSDMAAAAEVHCPGNATTGGSRGAIVEFLELTAPAVAVWERAVSLAAAEMAGGDSGQASYGNVLVVLDEEAHVGVVWAALGLAGSDVGAQLRVSPGGLSVIEFSADPRVTPATVRCINNTAHLSSLQGV</sequence>
<dbReference type="SMART" id="SM00855">
    <property type="entry name" value="PGAM"/>
    <property type="match status" value="1"/>
</dbReference>
<proteinExistence type="inferred from homology"/>
<organism evidence="4 5">
    <name type="scientific">Volvox reticuliferus</name>
    <dbReference type="NCBI Taxonomy" id="1737510"/>
    <lineage>
        <taxon>Eukaryota</taxon>
        <taxon>Viridiplantae</taxon>
        <taxon>Chlorophyta</taxon>
        <taxon>core chlorophytes</taxon>
        <taxon>Chlorophyceae</taxon>
        <taxon>CS clade</taxon>
        <taxon>Chlamydomonadales</taxon>
        <taxon>Volvocaceae</taxon>
        <taxon>Volvox</taxon>
    </lineage>
</organism>
<dbReference type="InterPro" id="IPR013078">
    <property type="entry name" value="His_Pase_superF_clade-1"/>
</dbReference>
<feature type="compositionally biased region" description="Low complexity" evidence="3">
    <location>
        <begin position="391"/>
        <end position="406"/>
    </location>
</feature>
<dbReference type="PANTHER" id="PTHR48100">
    <property type="entry name" value="BROAD-SPECIFICITY PHOSPHATASE YOR283W-RELATED"/>
    <property type="match status" value="1"/>
</dbReference>
<dbReference type="CDD" id="cd07067">
    <property type="entry name" value="HP_PGM_like"/>
    <property type="match status" value="1"/>
</dbReference>
<evidence type="ECO:0000313" key="4">
    <source>
        <dbReference type="EMBL" id="GIM08651.1"/>
    </source>
</evidence>
<comment type="similarity">
    <text evidence="1">Belongs to the phosphoglycerate mutase family.</text>
</comment>
<dbReference type="EMBL" id="BNCQ01000028">
    <property type="protein sequence ID" value="GIM08651.1"/>
    <property type="molecule type" value="Genomic_DNA"/>
</dbReference>
<dbReference type="PANTHER" id="PTHR48100:SF10">
    <property type="entry name" value="2-CARBOXY-D-ARABINITOL-1-PHOSPHATASE-RELATED"/>
    <property type="match status" value="1"/>
</dbReference>
<accession>A0A8J4GK80</accession>
<feature type="binding site" evidence="2">
    <location>
        <position position="158"/>
    </location>
    <ligand>
        <name>substrate</name>
    </ligand>
</feature>
<dbReference type="GO" id="GO:0016791">
    <property type="term" value="F:phosphatase activity"/>
    <property type="evidence" value="ECO:0007669"/>
    <property type="project" value="TreeGrafter"/>
</dbReference>
<name>A0A8J4GK80_9CHLO</name>
<protein>
    <recommendedName>
        <fullName evidence="6">Phosphoglycerate mutase</fullName>
    </recommendedName>
</protein>
<dbReference type="Pfam" id="PF00300">
    <property type="entry name" value="His_Phos_1"/>
    <property type="match status" value="2"/>
</dbReference>